<dbReference type="InterPro" id="IPR009030">
    <property type="entry name" value="Growth_fac_rcpt_cys_sf"/>
</dbReference>
<feature type="signal peptide" evidence="5">
    <location>
        <begin position="1"/>
        <end position="16"/>
    </location>
</feature>
<dbReference type="SMART" id="SM00261">
    <property type="entry name" value="FU"/>
    <property type="match status" value="7"/>
</dbReference>
<dbReference type="PROSITE" id="PS01248">
    <property type="entry name" value="EGF_LAM_1"/>
    <property type="match status" value="1"/>
</dbReference>
<keyword evidence="4" id="KW-1133">Transmembrane helix</keyword>
<keyword evidence="8" id="KW-1185">Reference proteome</keyword>
<dbReference type="SMART" id="SM00180">
    <property type="entry name" value="EGF_Lam"/>
    <property type="match status" value="2"/>
</dbReference>
<dbReference type="PROSITE" id="PS50026">
    <property type="entry name" value="EGF_3"/>
    <property type="match status" value="1"/>
</dbReference>
<feature type="transmembrane region" description="Helical" evidence="4">
    <location>
        <begin position="652"/>
        <end position="673"/>
    </location>
</feature>
<evidence type="ECO:0000313" key="8">
    <source>
        <dbReference type="Proteomes" id="UP000284842"/>
    </source>
</evidence>
<dbReference type="OrthoDB" id="18487at2759"/>
<feature type="compositionally biased region" description="Polar residues" evidence="3">
    <location>
        <begin position="753"/>
        <end position="764"/>
    </location>
</feature>
<accession>A0A409YG32</accession>
<feature type="domain" description="EGF-like" evidence="6">
    <location>
        <begin position="179"/>
        <end position="211"/>
    </location>
</feature>
<feature type="disulfide bond" evidence="2">
    <location>
        <begin position="201"/>
        <end position="210"/>
    </location>
</feature>
<proteinExistence type="predicted"/>
<dbReference type="InParanoid" id="A0A409YG32"/>
<feature type="compositionally biased region" description="Low complexity" evidence="3">
    <location>
        <begin position="965"/>
        <end position="984"/>
    </location>
</feature>
<reference evidence="7 8" key="1">
    <citation type="journal article" date="2018" name="Evol. Lett.">
        <title>Horizontal gene cluster transfer increased hallucinogenic mushroom diversity.</title>
        <authorList>
            <person name="Reynolds H.T."/>
            <person name="Vijayakumar V."/>
            <person name="Gluck-Thaler E."/>
            <person name="Korotkin H.B."/>
            <person name="Matheny P.B."/>
            <person name="Slot J.C."/>
        </authorList>
    </citation>
    <scope>NUCLEOTIDE SEQUENCE [LARGE SCALE GENOMIC DNA]</scope>
    <source>
        <strain evidence="7 8">2629</strain>
    </source>
</reference>
<keyword evidence="4" id="KW-0812">Transmembrane</keyword>
<comment type="caution">
    <text evidence="2">Lacks conserved residue(s) required for the propagation of feature annotation.</text>
</comment>
<feature type="chain" id="PRO_5019521432" description="EGF-like domain-containing protein" evidence="5">
    <location>
        <begin position="17"/>
        <end position="1026"/>
    </location>
</feature>
<keyword evidence="5" id="KW-0732">Signal</keyword>
<dbReference type="PANTHER" id="PTHR15332:SF175">
    <property type="entry name" value="PROPROTEIN CONVERTASE SUBTILISIN_KEXIN TYPE 5-LIKE"/>
    <property type="match status" value="1"/>
</dbReference>
<dbReference type="InterPro" id="IPR002049">
    <property type="entry name" value="LE_dom"/>
</dbReference>
<organism evidence="7 8">
    <name type="scientific">Panaeolus cyanescens</name>
    <dbReference type="NCBI Taxonomy" id="181874"/>
    <lineage>
        <taxon>Eukaryota</taxon>
        <taxon>Fungi</taxon>
        <taxon>Dikarya</taxon>
        <taxon>Basidiomycota</taxon>
        <taxon>Agaricomycotina</taxon>
        <taxon>Agaricomycetes</taxon>
        <taxon>Agaricomycetidae</taxon>
        <taxon>Agaricales</taxon>
        <taxon>Agaricineae</taxon>
        <taxon>Galeropsidaceae</taxon>
        <taxon>Panaeolus</taxon>
    </lineage>
</organism>
<evidence type="ECO:0000256" key="3">
    <source>
        <dbReference type="SAM" id="MobiDB-lite"/>
    </source>
</evidence>
<feature type="region of interest" description="Disordered" evidence="3">
    <location>
        <begin position="872"/>
        <end position="1026"/>
    </location>
</feature>
<evidence type="ECO:0000256" key="4">
    <source>
        <dbReference type="SAM" id="Phobius"/>
    </source>
</evidence>
<dbReference type="PANTHER" id="PTHR15332">
    <property type="entry name" value="PROPROTEIN CONVERTASE SUBTILISIN_KEXIN TYPE 5-LIKE"/>
    <property type="match status" value="1"/>
</dbReference>
<dbReference type="CDD" id="cd00055">
    <property type="entry name" value="EGF_Lam"/>
    <property type="match status" value="1"/>
</dbReference>
<feature type="disulfide bond" evidence="2">
    <location>
        <begin position="183"/>
        <end position="193"/>
    </location>
</feature>
<evidence type="ECO:0000313" key="7">
    <source>
        <dbReference type="EMBL" id="PPR01948.1"/>
    </source>
</evidence>
<keyword evidence="2" id="KW-1015">Disulfide bond</keyword>
<dbReference type="InterPro" id="IPR000742">
    <property type="entry name" value="EGF"/>
</dbReference>
<sequence length="1026" mass="106666">MMLPLLLLSLIPSIFAQSSSSVVCIPGQCVEGSPSNATIGATLLLSSGQSIHLLPGVYTSTTEPKTPLRDALTSSSASLQPSAGFNLTSGSSLNLPLNLELAPGLSTYSGSLYSGRAAFTALPTSSRSNTTITLSGQSLAISNNAWIAVGSERTILWDAVPDINQLPASVNTLTVTDIQSSACTPSCSSNAICTPAGTCQCAQGFTGSSCESCSPGFFGPSCQACPADCDQCDDGTSGSGRCLRPRIANLPSSCNCENGVCGSDGQCKCTTGFGALQTDPTKCNQCTVGFFLNNNGDCEVCQPGCTVCSAGTGECTICNPDMTKDGNDPTKCVLIPPVDTNNQPCPAASFSANGVCTSCPNTCGSCTGGSPNDCLTCAPGLYMLNGACVSANADGICQGSNQIANNVKVACDTCGAKCTACRIPGFGPTSTVDSKQCTACIPGTFLSNGQCIDACPAGTTVSQDGFTCIPCDSGCATCAGSPSFCLTCTSNLVAAGGRCVSSCPSGTTPSSSGASCLSCHSDCASCSGPSFTQCTACPANRPVLSNGRCLPTCSKSQYFDKASGTCQDCDSSCASCAGAGGSQCLSCSSSTQVLRAGACVAASCASGSSVIPSLGICLSDLVISSTSTSSSPNPSISVISGPPSSGKRRLEWWQILLMALGCAFIFVVVIWLFRRRQRKNRKQKTAMFANGQRAKASWRWRLTRWGEKVFGNNKTKKVHFAETSDRDVEEVYETRKGMKLKILHLGSRDSFAPSGSSGSNTYPKTDTTTTDVHVHVPRNNFDTDLERGDEALRSPAFHSRSQSQTKFYDIPLSSSSNSKLVKPNPPFASSSPRSSHSRNGSTSSLDGIRISKPIPSTDMQEEEDMIKLIGSYNRPLSSAPSPPFTGKFQAGPSIPTSIDDDSDEGHESPAPLPPPTRIRLNPLHTRITPRDNGVGMRPIGSLKKPFGWKRQSRSNVPAPSPNEPSSSTRPLSTTSTTSSTSMYSQMTAKLLIDGDASRASPPPMPVPRTERPAQEAGPKNSSYGWI</sequence>
<feature type="region of interest" description="Disordered" evidence="3">
    <location>
        <begin position="751"/>
        <end position="860"/>
    </location>
</feature>
<dbReference type="SUPFAM" id="SSF57184">
    <property type="entry name" value="Growth factor receptor domain"/>
    <property type="match status" value="3"/>
</dbReference>
<evidence type="ECO:0000256" key="2">
    <source>
        <dbReference type="PROSITE-ProRule" id="PRU00076"/>
    </source>
</evidence>
<dbReference type="InterPro" id="IPR006212">
    <property type="entry name" value="Furin_repeat"/>
</dbReference>
<keyword evidence="4" id="KW-0472">Membrane</keyword>
<dbReference type="SMART" id="SM00181">
    <property type="entry name" value="EGF"/>
    <property type="match status" value="4"/>
</dbReference>
<evidence type="ECO:0000256" key="5">
    <source>
        <dbReference type="SAM" id="SignalP"/>
    </source>
</evidence>
<dbReference type="EMBL" id="NHTK01001199">
    <property type="protein sequence ID" value="PPR01948.1"/>
    <property type="molecule type" value="Genomic_DNA"/>
</dbReference>
<keyword evidence="1 2" id="KW-0245">EGF-like domain</keyword>
<dbReference type="Gene3D" id="2.10.220.10">
    <property type="entry name" value="Hormone Receptor, Insulin-like Growth Factor Receptor 1, Chain A, domain 2"/>
    <property type="match status" value="4"/>
</dbReference>
<name>A0A409YG32_9AGAR</name>
<evidence type="ECO:0000256" key="1">
    <source>
        <dbReference type="ARBA" id="ARBA00022536"/>
    </source>
</evidence>
<dbReference type="STRING" id="181874.A0A409YG32"/>
<dbReference type="Proteomes" id="UP000284842">
    <property type="component" value="Unassembled WGS sequence"/>
</dbReference>
<dbReference type="PROSITE" id="PS00022">
    <property type="entry name" value="EGF_1"/>
    <property type="match status" value="1"/>
</dbReference>
<feature type="compositionally biased region" description="Polar residues" evidence="3">
    <location>
        <begin position="799"/>
        <end position="819"/>
    </location>
</feature>
<comment type="caution">
    <text evidence="7">The sequence shown here is derived from an EMBL/GenBank/DDBJ whole genome shotgun (WGS) entry which is preliminary data.</text>
</comment>
<dbReference type="AlphaFoldDB" id="A0A409YG32"/>
<protein>
    <recommendedName>
        <fullName evidence="6">EGF-like domain-containing protein</fullName>
    </recommendedName>
</protein>
<dbReference type="CDD" id="cd00064">
    <property type="entry name" value="FU"/>
    <property type="match status" value="4"/>
</dbReference>
<evidence type="ECO:0000259" key="6">
    <source>
        <dbReference type="PROSITE" id="PS50026"/>
    </source>
</evidence>
<gene>
    <name evidence="7" type="ORF">CVT24_011097</name>
</gene>
<feature type="compositionally biased region" description="Low complexity" evidence="3">
    <location>
        <begin position="829"/>
        <end position="844"/>
    </location>
</feature>